<dbReference type="EMBL" id="AZGA01000078">
    <property type="protein sequence ID" value="KRM31455.1"/>
    <property type="molecule type" value="Genomic_DNA"/>
</dbReference>
<evidence type="ECO:0000313" key="11">
    <source>
        <dbReference type="Proteomes" id="UP000051236"/>
    </source>
</evidence>
<evidence type="ECO:0000256" key="6">
    <source>
        <dbReference type="PIRSR" id="PIRSR000429-1"/>
    </source>
</evidence>
<dbReference type="Proteomes" id="UP000051236">
    <property type="component" value="Unassembled WGS sequence"/>
</dbReference>
<feature type="active site" description="Proton acceptor" evidence="6">
    <location>
        <position position="381"/>
    </location>
</feature>
<dbReference type="PROSITE" id="PS00099">
    <property type="entry name" value="THIOLASE_3"/>
    <property type="match status" value="1"/>
</dbReference>
<evidence type="ECO:0000259" key="8">
    <source>
        <dbReference type="Pfam" id="PF00108"/>
    </source>
</evidence>
<dbReference type="Gene3D" id="3.40.47.10">
    <property type="match status" value="2"/>
</dbReference>
<dbReference type="CDD" id="cd00751">
    <property type="entry name" value="thiolase"/>
    <property type="match status" value="1"/>
</dbReference>
<comment type="caution">
    <text evidence="10">The sequence shown here is derived from an EMBL/GenBank/DDBJ whole genome shotgun (WGS) entry which is preliminary data.</text>
</comment>
<dbReference type="AlphaFoldDB" id="X0PF10"/>
<dbReference type="FunFam" id="3.40.47.10:FF:000010">
    <property type="entry name" value="Acetyl-CoA acetyltransferase (Thiolase)"/>
    <property type="match status" value="1"/>
</dbReference>
<dbReference type="eggNOG" id="COG0183">
    <property type="taxonomic scope" value="Bacteria"/>
</dbReference>
<protein>
    <recommendedName>
        <fullName evidence="2">acetyl-CoA C-acetyltransferase</fullName>
        <ecNumber evidence="2">2.3.1.9</ecNumber>
    </recommendedName>
    <alternativeName>
        <fullName evidence="5">Acetoacetyl-CoA thiolase</fullName>
    </alternativeName>
</protein>
<feature type="active site" description="Acyl-thioester intermediate" evidence="6">
    <location>
        <position position="91"/>
    </location>
</feature>
<dbReference type="OrthoDB" id="9764892at2"/>
<dbReference type="Pfam" id="PF00108">
    <property type="entry name" value="Thiolase_N"/>
    <property type="match status" value="1"/>
</dbReference>
<dbReference type="InterPro" id="IPR020615">
    <property type="entry name" value="Thiolase_acyl_enz_int_AS"/>
</dbReference>
<accession>X0PF10</accession>
<dbReference type="PROSITE" id="PS00737">
    <property type="entry name" value="THIOLASE_2"/>
    <property type="match status" value="1"/>
</dbReference>
<evidence type="ECO:0000256" key="7">
    <source>
        <dbReference type="RuleBase" id="RU003557"/>
    </source>
</evidence>
<feature type="active site" description="Proton acceptor" evidence="6">
    <location>
        <position position="351"/>
    </location>
</feature>
<dbReference type="PANTHER" id="PTHR18919:SF107">
    <property type="entry name" value="ACETYL-COA ACETYLTRANSFERASE, CYTOSOLIC"/>
    <property type="match status" value="1"/>
</dbReference>
<dbReference type="InterPro" id="IPR016039">
    <property type="entry name" value="Thiolase-like"/>
</dbReference>
<dbReference type="PROSITE" id="PS00098">
    <property type="entry name" value="THIOLASE_1"/>
    <property type="match status" value="1"/>
</dbReference>
<dbReference type="NCBIfam" id="TIGR01930">
    <property type="entry name" value="AcCoA-C-Actrans"/>
    <property type="match status" value="1"/>
</dbReference>
<dbReference type="EC" id="2.3.1.9" evidence="2"/>
<evidence type="ECO:0000256" key="2">
    <source>
        <dbReference type="ARBA" id="ARBA00012705"/>
    </source>
</evidence>
<comment type="similarity">
    <text evidence="1 7">Belongs to the thiolase-like superfamily. Thiolase family.</text>
</comment>
<dbReference type="InterPro" id="IPR020617">
    <property type="entry name" value="Thiolase_C"/>
</dbReference>
<keyword evidence="3 7" id="KW-0808">Transferase</keyword>
<proteinExistence type="inferred from homology"/>
<organism evidence="10 11">
    <name type="scientific">Agrilactobacillus composti DSM 18527 = JCM 14202</name>
    <dbReference type="NCBI Taxonomy" id="1423734"/>
    <lineage>
        <taxon>Bacteria</taxon>
        <taxon>Bacillati</taxon>
        <taxon>Bacillota</taxon>
        <taxon>Bacilli</taxon>
        <taxon>Lactobacillales</taxon>
        <taxon>Lactobacillaceae</taxon>
        <taxon>Agrilactobacillus</taxon>
    </lineage>
</organism>
<feature type="domain" description="Thiolase N-terminal" evidence="8">
    <location>
        <begin position="7"/>
        <end position="264"/>
    </location>
</feature>
<dbReference type="SUPFAM" id="SSF53901">
    <property type="entry name" value="Thiolase-like"/>
    <property type="match status" value="2"/>
</dbReference>
<feature type="domain" description="Thiolase C-terminal" evidence="9">
    <location>
        <begin position="274"/>
        <end position="393"/>
    </location>
</feature>
<evidence type="ECO:0000256" key="3">
    <source>
        <dbReference type="ARBA" id="ARBA00022679"/>
    </source>
</evidence>
<name>X0PF10_9LACO</name>
<dbReference type="InterPro" id="IPR020613">
    <property type="entry name" value="Thiolase_CS"/>
</dbReference>
<dbReference type="RefSeq" id="WP_035453505.1">
    <property type="nucleotide sequence ID" value="NZ_AZGA01000078.1"/>
</dbReference>
<dbReference type="PATRIC" id="fig|1423734.3.peg.757"/>
<evidence type="ECO:0000313" key="10">
    <source>
        <dbReference type="EMBL" id="KRM31455.1"/>
    </source>
</evidence>
<gene>
    <name evidence="10" type="ORF">FC83_GL000750</name>
</gene>
<dbReference type="PANTHER" id="PTHR18919">
    <property type="entry name" value="ACETYL-COA C-ACYLTRANSFERASE"/>
    <property type="match status" value="1"/>
</dbReference>
<dbReference type="GO" id="GO:0003985">
    <property type="term" value="F:acetyl-CoA C-acetyltransferase activity"/>
    <property type="evidence" value="ECO:0007669"/>
    <property type="project" value="UniProtKB-EC"/>
</dbReference>
<dbReference type="STRING" id="1423734.FC83_GL000750"/>
<sequence length="395" mass="40801">MSDNQKIVIVSAKRTPIGKLGGQFVNLTAKELGAVAAKAAIAASGLEPGSIDQAIIGNVLQAGSGQNIARQIAIAAGMPVTSTAMTINEVCGSGLKAVHLGRAAITMGDADIVLVGGTESMSQAPFLANMRFGQIMGNTPLVDSLLNDGLIDSFSKEHMGLTAEKVAAEFHIDRQAQDLYAAESQQKAATATQAGWFAPEIAPVSVTDKKGKTTVYTKDEAIRPATNPEVLSQLKPSFKAHGTVTPGNASGLNDGAAALVLMSKAQAEAQGVDYLATIDGFTEVGIDPSIMGYSPVIAIDQLLKKQHLAADDVDLYEINEAFAAQSVAVARDLKLSADKVNVAGGAIALGHPLGASGARVLTTLLYQLQRLDKQTGIASLCIGGGLGVAMQITRR</sequence>
<dbReference type="InterPro" id="IPR020616">
    <property type="entry name" value="Thiolase_N"/>
</dbReference>
<evidence type="ECO:0000256" key="4">
    <source>
        <dbReference type="ARBA" id="ARBA00023315"/>
    </source>
</evidence>
<evidence type="ECO:0000256" key="5">
    <source>
        <dbReference type="ARBA" id="ARBA00030755"/>
    </source>
</evidence>
<dbReference type="InterPro" id="IPR020610">
    <property type="entry name" value="Thiolase_AS"/>
</dbReference>
<dbReference type="Pfam" id="PF02803">
    <property type="entry name" value="Thiolase_C"/>
    <property type="match status" value="1"/>
</dbReference>
<dbReference type="PIRSF" id="PIRSF000429">
    <property type="entry name" value="Ac-CoA_Ac_transf"/>
    <property type="match status" value="1"/>
</dbReference>
<reference evidence="10 11" key="1">
    <citation type="journal article" date="2015" name="Genome Announc.">
        <title>Expanding the biotechnology potential of lactobacilli through comparative genomics of 213 strains and associated genera.</title>
        <authorList>
            <person name="Sun Z."/>
            <person name="Harris H.M."/>
            <person name="McCann A."/>
            <person name="Guo C."/>
            <person name="Argimon S."/>
            <person name="Zhang W."/>
            <person name="Yang X."/>
            <person name="Jeffery I.B."/>
            <person name="Cooney J.C."/>
            <person name="Kagawa T.F."/>
            <person name="Liu W."/>
            <person name="Song Y."/>
            <person name="Salvetti E."/>
            <person name="Wrobel A."/>
            <person name="Rasinkangas P."/>
            <person name="Parkhill J."/>
            <person name="Rea M.C."/>
            <person name="O'Sullivan O."/>
            <person name="Ritari J."/>
            <person name="Douillard F.P."/>
            <person name="Paul Ross R."/>
            <person name="Yang R."/>
            <person name="Briner A.E."/>
            <person name="Felis G.E."/>
            <person name="de Vos W.M."/>
            <person name="Barrangou R."/>
            <person name="Klaenhammer T.R."/>
            <person name="Caufield P.W."/>
            <person name="Cui Y."/>
            <person name="Zhang H."/>
            <person name="O'Toole P.W."/>
        </authorList>
    </citation>
    <scope>NUCLEOTIDE SEQUENCE [LARGE SCALE GENOMIC DNA]</scope>
    <source>
        <strain evidence="10 11">DSM 18527</strain>
    </source>
</reference>
<evidence type="ECO:0000256" key="1">
    <source>
        <dbReference type="ARBA" id="ARBA00010982"/>
    </source>
</evidence>
<keyword evidence="4 7" id="KW-0012">Acyltransferase</keyword>
<keyword evidence="11" id="KW-1185">Reference proteome</keyword>
<evidence type="ECO:0000259" key="9">
    <source>
        <dbReference type="Pfam" id="PF02803"/>
    </source>
</evidence>
<dbReference type="InterPro" id="IPR002155">
    <property type="entry name" value="Thiolase"/>
</dbReference>